<proteinExistence type="predicted"/>
<organism evidence="1 2">
    <name type="scientific">Kibdelosporangium lantanae</name>
    <dbReference type="NCBI Taxonomy" id="1497396"/>
    <lineage>
        <taxon>Bacteria</taxon>
        <taxon>Bacillati</taxon>
        <taxon>Actinomycetota</taxon>
        <taxon>Actinomycetes</taxon>
        <taxon>Pseudonocardiales</taxon>
        <taxon>Pseudonocardiaceae</taxon>
        <taxon>Kibdelosporangium</taxon>
    </lineage>
</organism>
<name>A0ABW3ML19_9PSEU</name>
<comment type="caution">
    <text evidence="1">The sequence shown here is derived from an EMBL/GenBank/DDBJ whole genome shotgun (WGS) entry which is preliminary data.</text>
</comment>
<evidence type="ECO:0000313" key="2">
    <source>
        <dbReference type="Proteomes" id="UP001597045"/>
    </source>
</evidence>
<dbReference type="EMBL" id="JBHTIS010002397">
    <property type="protein sequence ID" value="MFD1049780.1"/>
    <property type="molecule type" value="Genomic_DNA"/>
</dbReference>
<accession>A0ABW3ML19</accession>
<reference evidence="2" key="1">
    <citation type="journal article" date="2019" name="Int. J. Syst. Evol. Microbiol.">
        <title>The Global Catalogue of Microorganisms (GCM) 10K type strain sequencing project: providing services to taxonomists for standard genome sequencing and annotation.</title>
        <authorList>
            <consortium name="The Broad Institute Genomics Platform"/>
            <consortium name="The Broad Institute Genome Sequencing Center for Infectious Disease"/>
            <person name="Wu L."/>
            <person name="Ma J."/>
        </authorList>
    </citation>
    <scope>NUCLEOTIDE SEQUENCE [LARGE SCALE GENOMIC DNA]</scope>
    <source>
        <strain evidence="2">JCM 31486</strain>
    </source>
</reference>
<dbReference type="Proteomes" id="UP001597045">
    <property type="component" value="Unassembled WGS sequence"/>
</dbReference>
<protein>
    <submittedName>
        <fullName evidence="1">Uncharacterized protein</fullName>
    </submittedName>
</protein>
<sequence length="205" mass="22775">MPLYFDSTGFQQKDQQTWVNPSTGDFVVMDYFPVVPDLPATLDDLPRLRHELTIMHGQDGCLIEAYVITYAGVPALLRLIKNPLPNAPAGQVFTAVITVPKATCSVNLQLIAPERGTTGIREAMLMAQVGPQNWFVQHPYVPGFTGKLPYHVGDDARWDPQFPEHPLTRARAWIHHVLNTGRIDPAFAALPPFQGQQPAQPHEPP</sequence>
<evidence type="ECO:0000313" key="1">
    <source>
        <dbReference type="EMBL" id="MFD1049780.1"/>
    </source>
</evidence>
<gene>
    <name evidence="1" type="ORF">ACFQ1S_31735</name>
</gene>
<keyword evidence="2" id="KW-1185">Reference proteome</keyword>